<evidence type="ECO:0000313" key="2">
    <source>
        <dbReference type="EMBL" id="KAK3195512.1"/>
    </source>
</evidence>
<evidence type="ECO:0000313" key="3">
    <source>
        <dbReference type="Proteomes" id="UP001281410"/>
    </source>
</evidence>
<name>A0AAE0DY87_9ROSI</name>
<reference evidence="2" key="1">
    <citation type="journal article" date="2023" name="Plant J.">
        <title>Genome sequences and population genomics provide insights into the demographic history, inbreeding, and mutation load of two 'living fossil' tree species of Dipteronia.</title>
        <authorList>
            <person name="Feng Y."/>
            <person name="Comes H.P."/>
            <person name="Chen J."/>
            <person name="Zhu S."/>
            <person name="Lu R."/>
            <person name="Zhang X."/>
            <person name="Li P."/>
            <person name="Qiu J."/>
            <person name="Olsen K.M."/>
            <person name="Qiu Y."/>
        </authorList>
    </citation>
    <scope>NUCLEOTIDE SEQUENCE</scope>
    <source>
        <strain evidence="2">NBL</strain>
    </source>
</reference>
<feature type="domain" description="DUF4283" evidence="1">
    <location>
        <begin position="3"/>
        <end position="73"/>
    </location>
</feature>
<organism evidence="2 3">
    <name type="scientific">Dipteronia sinensis</name>
    <dbReference type="NCBI Taxonomy" id="43782"/>
    <lineage>
        <taxon>Eukaryota</taxon>
        <taxon>Viridiplantae</taxon>
        <taxon>Streptophyta</taxon>
        <taxon>Embryophyta</taxon>
        <taxon>Tracheophyta</taxon>
        <taxon>Spermatophyta</taxon>
        <taxon>Magnoliopsida</taxon>
        <taxon>eudicotyledons</taxon>
        <taxon>Gunneridae</taxon>
        <taxon>Pentapetalae</taxon>
        <taxon>rosids</taxon>
        <taxon>malvids</taxon>
        <taxon>Sapindales</taxon>
        <taxon>Sapindaceae</taxon>
        <taxon>Hippocastanoideae</taxon>
        <taxon>Acereae</taxon>
        <taxon>Dipteronia</taxon>
    </lineage>
</organism>
<dbReference type="Proteomes" id="UP001281410">
    <property type="component" value="Unassembled WGS sequence"/>
</dbReference>
<evidence type="ECO:0000259" key="1">
    <source>
        <dbReference type="Pfam" id="PF14111"/>
    </source>
</evidence>
<dbReference type="AlphaFoldDB" id="A0AAE0DY87"/>
<keyword evidence="3" id="KW-1185">Reference proteome</keyword>
<gene>
    <name evidence="2" type="ORF">Dsin_026822</name>
</gene>
<accession>A0AAE0DY87</accession>
<dbReference type="Pfam" id="PF14111">
    <property type="entry name" value="DUF4283"/>
    <property type="match status" value="1"/>
</dbReference>
<proteinExistence type="predicted"/>
<sequence length="91" mass="10296">MSLSLVGKVMTNKLVNGGTFIGVMKKVWQVAKGVEIDPVKRNLFRIQFKCEEDRHRVMTGGHWTFDSAIIVLEKPLGKGIIENMSFCHSDF</sequence>
<dbReference type="EMBL" id="JANJYJ010000008">
    <property type="protein sequence ID" value="KAK3195512.1"/>
    <property type="molecule type" value="Genomic_DNA"/>
</dbReference>
<comment type="caution">
    <text evidence="2">The sequence shown here is derived from an EMBL/GenBank/DDBJ whole genome shotgun (WGS) entry which is preliminary data.</text>
</comment>
<dbReference type="InterPro" id="IPR025558">
    <property type="entry name" value="DUF4283"/>
</dbReference>
<protein>
    <recommendedName>
        <fullName evidence="1">DUF4283 domain-containing protein</fullName>
    </recommendedName>
</protein>